<reference evidence="6 7" key="1">
    <citation type="submission" date="2020-08" db="EMBL/GenBank/DDBJ databases">
        <title>Genome sequence of Acidovorax monticola KACC 19171T.</title>
        <authorList>
            <person name="Hyun D.-W."/>
            <person name="Bae J.-W."/>
        </authorList>
    </citation>
    <scope>NUCLEOTIDE SEQUENCE [LARGE SCALE GENOMIC DNA]</scope>
    <source>
        <strain evidence="6 7">KACC 19171</strain>
    </source>
</reference>
<name>A0A7H0HEN5_9BURK</name>
<proteinExistence type="predicted"/>
<keyword evidence="1 5" id="KW-0732">Signal</keyword>
<evidence type="ECO:0000256" key="1">
    <source>
        <dbReference type="ARBA" id="ARBA00022729"/>
    </source>
</evidence>
<accession>A0A7H0HEN5</accession>
<evidence type="ECO:0000256" key="4">
    <source>
        <dbReference type="SAM" id="Phobius"/>
    </source>
</evidence>
<evidence type="ECO:0000256" key="2">
    <source>
        <dbReference type="ARBA" id="ARBA00022737"/>
    </source>
</evidence>
<feature type="signal peptide" evidence="5">
    <location>
        <begin position="1"/>
        <end position="44"/>
    </location>
</feature>
<dbReference type="Proteomes" id="UP000516057">
    <property type="component" value="Chromosome"/>
</dbReference>
<evidence type="ECO:0000313" key="7">
    <source>
        <dbReference type="Proteomes" id="UP000516057"/>
    </source>
</evidence>
<protein>
    <submittedName>
        <fullName evidence="6">DUF4215 domain-containing protein</fullName>
    </submittedName>
</protein>
<feature type="transmembrane region" description="Helical" evidence="4">
    <location>
        <begin position="183"/>
        <end position="202"/>
    </location>
</feature>
<organism evidence="6 7">
    <name type="scientific">Paenacidovorax monticola</name>
    <dbReference type="NCBI Taxonomy" id="1926868"/>
    <lineage>
        <taxon>Bacteria</taxon>
        <taxon>Pseudomonadati</taxon>
        <taxon>Pseudomonadota</taxon>
        <taxon>Betaproteobacteria</taxon>
        <taxon>Burkholderiales</taxon>
        <taxon>Comamonadaceae</taxon>
        <taxon>Paenacidovorax</taxon>
    </lineage>
</organism>
<sequence length="657" mass="65473">MYKPRFWPVDMLARAILALRGCSVRTLLAACGTALLLHATAAHAVTELRTLIDSDGNPATGCSVATPAGVFPGVDQAAVTRVDLSDPSPVGDVSREICQGGVLVADPSFVPLAPLRWPLGVSAAGSLVDVVESYTRLASPPGAARLAFVAGTTDGSLAPSGLLSADGSAGGAAIHLPAPLPAVSVPALGSGGLLLVAILLALTTYRFVQVRRLAAAGSALCLLFAVGLAWAAMVRDGSPVDWRGVSPIANAPTTGPLQFSAVYAVVEGSTLHLRYDLDLGVRDGAPQDDGPYATTVGTALPVSAPGLLANDALGAPPMQVREFRLQGAATTTPAGGAVAVAGSTLTVGANGGFTLRAPSVPGTFRFEYRAHNGLTPGGWGVATVNVSGAAAVCGDGVVSGGEACDDGNTVTEASCPYGVRNCTACNATCSATLNLTGDFCGDGRVTGAEVCDDGNNVTETSCPYGSPNCSVCNATCTAVLSLSGPYCGDGVRNGGEACDDGNNVTETSCPYGTQNCTVCNATCSATLNLTGDFCGDGRVTGAEVCDDGNNVTETSCPYGSPNCSVCNATCTAVLSLSGPYCGDGVRNGGEACDDGNNVTETSCPYGSPNCSVCNANCTAVLSVSGPYCGDGILNGTEACDDGNSVSGDGCSSACTVE</sequence>
<dbReference type="Pfam" id="PF13948">
    <property type="entry name" value="DUF4215"/>
    <property type="match status" value="1"/>
</dbReference>
<keyword evidence="2" id="KW-0677">Repeat</keyword>
<gene>
    <name evidence="6" type="ORF">H9L24_19260</name>
</gene>
<keyword evidence="7" id="KW-1185">Reference proteome</keyword>
<dbReference type="InterPro" id="IPR011936">
    <property type="entry name" value="Myxo_disulph_rpt"/>
</dbReference>
<dbReference type="PANTHER" id="PTHR39767">
    <property type="entry name" value="CALCIUM/CALMODULIN-BINDING MEMBRANE PROTEIN PCM4-RELATED"/>
    <property type="match status" value="1"/>
</dbReference>
<dbReference type="RefSeq" id="WP_187735986.1">
    <property type="nucleotide sequence ID" value="NZ_CP060790.1"/>
</dbReference>
<evidence type="ECO:0000313" key="6">
    <source>
        <dbReference type="EMBL" id="QNP59001.1"/>
    </source>
</evidence>
<keyword evidence="4" id="KW-1133">Transmembrane helix</keyword>
<dbReference type="AlphaFoldDB" id="A0A7H0HEN5"/>
<keyword evidence="3" id="KW-1015">Disulfide bond</keyword>
<dbReference type="EMBL" id="CP060790">
    <property type="protein sequence ID" value="QNP59001.1"/>
    <property type="molecule type" value="Genomic_DNA"/>
</dbReference>
<keyword evidence="4" id="KW-0472">Membrane</keyword>
<dbReference type="PANTHER" id="PTHR39767:SF2">
    <property type="entry name" value="CHROMOSOME UNDETERMINED SCAFFOLD_1, WHOLE GENOME SHOTGUN SEQUENCE"/>
    <property type="match status" value="1"/>
</dbReference>
<feature type="chain" id="PRO_5028984424" evidence="5">
    <location>
        <begin position="45"/>
        <end position="657"/>
    </location>
</feature>
<evidence type="ECO:0000256" key="5">
    <source>
        <dbReference type="SAM" id="SignalP"/>
    </source>
</evidence>
<keyword evidence="4" id="KW-0812">Transmembrane</keyword>
<dbReference type="KEGG" id="amon:H9L24_19260"/>
<dbReference type="NCBIfam" id="TIGR02232">
    <property type="entry name" value="myxo_disulf_rpt"/>
    <property type="match status" value="2"/>
</dbReference>
<evidence type="ECO:0000256" key="3">
    <source>
        <dbReference type="ARBA" id="ARBA00023157"/>
    </source>
</evidence>
<feature type="transmembrane region" description="Helical" evidence="4">
    <location>
        <begin position="214"/>
        <end position="233"/>
    </location>
</feature>